<proteinExistence type="predicted"/>
<dbReference type="Proteomes" id="UP000500882">
    <property type="component" value="Chromosome"/>
</dbReference>
<dbReference type="InterPro" id="IPR025342">
    <property type="entry name" value="DUF4248"/>
</dbReference>
<gene>
    <name evidence="1" type="ORF">BatF92_28650</name>
</gene>
<evidence type="ECO:0000313" key="1">
    <source>
        <dbReference type="EMBL" id="BCA50923.1"/>
    </source>
</evidence>
<organism evidence="1 2">
    <name type="scientific">Bacteroides thetaiotaomicron</name>
    <dbReference type="NCBI Taxonomy" id="818"/>
    <lineage>
        <taxon>Bacteria</taxon>
        <taxon>Pseudomonadati</taxon>
        <taxon>Bacteroidota</taxon>
        <taxon>Bacteroidia</taxon>
        <taxon>Bacteroidales</taxon>
        <taxon>Bacteroidaceae</taxon>
        <taxon>Bacteroides</taxon>
    </lineage>
</organism>
<dbReference type="Pfam" id="PF14053">
    <property type="entry name" value="DUF4248"/>
    <property type="match status" value="1"/>
</dbReference>
<dbReference type="RefSeq" id="WP_022470269.1">
    <property type="nucleotide sequence ID" value="NZ_AP022660.1"/>
</dbReference>
<name>A0A679HIE6_BACT4</name>
<protein>
    <recommendedName>
        <fullName evidence="3">DUF4248 domain-containing protein</fullName>
    </recommendedName>
</protein>
<dbReference type="EMBL" id="AP022660">
    <property type="protein sequence ID" value="BCA50923.1"/>
    <property type="molecule type" value="Genomic_DNA"/>
</dbReference>
<dbReference type="AlphaFoldDB" id="A0A679HIE6"/>
<accession>A0A679HIE6</accession>
<sequence length="101" mass="11618">MKEEKVVTKEYVINGFKHFSQLAMEYFPAHSGYSAARKSMRDKIDENLQLKSELEAANYTDHTITLSPKMQQIIWAYWGPPSISLPESCPNIPNCTHTDRL</sequence>
<reference evidence="1 2" key="1">
    <citation type="submission" date="2020-02" db="EMBL/GenBank/DDBJ databases">
        <title>Whole-genome sequencing and comparative analysis of the genomes of Bacteroides thetaiotaomicron and Escherichia coli isolated from a healthy resident in Vietnam.</title>
        <authorList>
            <person name="Mohsin M."/>
            <person name="Tanaka K."/>
            <person name="Kawahara R."/>
            <person name="Kondo S."/>
            <person name="Noguchi H."/>
            <person name="Motooka D."/>
            <person name="Nakamura S."/>
            <person name="Khong D.T."/>
            <person name="Nguyen T.N."/>
            <person name="Tran H.T."/>
            <person name="Yamamoto Y."/>
        </authorList>
    </citation>
    <scope>NUCLEOTIDE SEQUENCE [LARGE SCALE GENOMIC DNA]</scope>
    <source>
        <strain evidence="1 2">F9-2</strain>
    </source>
</reference>
<evidence type="ECO:0008006" key="3">
    <source>
        <dbReference type="Google" id="ProtNLM"/>
    </source>
</evidence>
<evidence type="ECO:0000313" key="2">
    <source>
        <dbReference type="Proteomes" id="UP000500882"/>
    </source>
</evidence>